<dbReference type="InterPro" id="IPR003439">
    <property type="entry name" value="ABC_transporter-like_ATP-bd"/>
</dbReference>
<dbReference type="RefSeq" id="WP_054675627.1">
    <property type="nucleotide sequence ID" value="NZ_AYYO01000056.1"/>
</dbReference>
<dbReference type="Gene3D" id="3.40.50.300">
    <property type="entry name" value="P-loop containing nucleotide triphosphate hydrolases"/>
    <property type="match status" value="2"/>
</dbReference>
<evidence type="ECO:0000256" key="1">
    <source>
        <dbReference type="ARBA" id="ARBA00022737"/>
    </source>
</evidence>
<dbReference type="FunFam" id="3.40.50.300:FF:000011">
    <property type="entry name" value="Putative ABC transporter ATP-binding component"/>
    <property type="match status" value="1"/>
</dbReference>
<dbReference type="GO" id="GO:0005524">
    <property type="term" value="F:ATP binding"/>
    <property type="evidence" value="ECO:0007669"/>
    <property type="project" value="UniProtKB-KW"/>
</dbReference>
<dbReference type="InterPro" id="IPR032524">
    <property type="entry name" value="ABC_tran_C"/>
</dbReference>
<dbReference type="PANTHER" id="PTHR42855">
    <property type="entry name" value="ABC TRANSPORTER ATP-BINDING SUBUNIT"/>
    <property type="match status" value="1"/>
</dbReference>
<keyword evidence="1" id="KW-0677">Repeat</keyword>
<proteinExistence type="predicted"/>
<dbReference type="Pfam" id="PF12848">
    <property type="entry name" value="ABC_tran_Xtn"/>
    <property type="match status" value="1"/>
</dbReference>
<dbReference type="InterPro" id="IPR037118">
    <property type="entry name" value="Val-tRNA_synth_C_sf"/>
</dbReference>
<evidence type="ECO:0000313" key="7">
    <source>
        <dbReference type="Proteomes" id="UP000051679"/>
    </source>
</evidence>
<dbReference type="CDD" id="cd03221">
    <property type="entry name" value="ABCF_EF-3"/>
    <property type="match status" value="2"/>
</dbReference>
<dbReference type="PANTHER" id="PTHR42855:SF2">
    <property type="entry name" value="DRUG RESISTANCE ABC TRANSPORTER,ATP-BINDING PROTEIN"/>
    <property type="match status" value="1"/>
</dbReference>
<feature type="domain" description="ABC transporter" evidence="5">
    <location>
        <begin position="330"/>
        <end position="545"/>
    </location>
</feature>
<evidence type="ECO:0000313" key="6">
    <source>
        <dbReference type="EMBL" id="KRM54274.1"/>
    </source>
</evidence>
<dbReference type="SUPFAM" id="SSF52540">
    <property type="entry name" value="P-loop containing nucleoside triphosphate hydrolases"/>
    <property type="match status" value="2"/>
</dbReference>
<dbReference type="Gene3D" id="1.10.287.380">
    <property type="entry name" value="Valyl-tRNA synthetase, C-terminal domain"/>
    <property type="match status" value="1"/>
</dbReference>
<accession>A0A0R1ZIV1</accession>
<dbReference type="Pfam" id="PF00005">
    <property type="entry name" value="ABC_tran"/>
    <property type="match status" value="2"/>
</dbReference>
<evidence type="ECO:0000259" key="5">
    <source>
        <dbReference type="PROSITE" id="PS50893"/>
    </source>
</evidence>
<dbReference type="PROSITE" id="PS00211">
    <property type="entry name" value="ABC_TRANSPORTER_1"/>
    <property type="match status" value="1"/>
</dbReference>
<keyword evidence="7" id="KW-1185">Reference proteome</keyword>
<keyword evidence="2" id="KW-0547">Nucleotide-binding</keyword>
<keyword evidence="3" id="KW-0067">ATP-binding</keyword>
<feature type="region of interest" description="Disordered" evidence="4">
    <location>
        <begin position="540"/>
        <end position="572"/>
    </location>
</feature>
<gene>
    <name evidence="6" type="ORF">FC18_GL000493</name>
</gene>
<evidence type="ECO:0000256" key="4">
    <source>
        <dbReference type="SAM" id="MobiDB-lite"/>
    </source>
</evidence>
<dbReference type="AlphaFoldDB" id="A0A0R1ZIV1"/>
<dbReference type="EMBL" id="AYYO01000056">
    <property type="protein sequence ID" value="KRM54274.1"/>
    <property type="molecule type" value="Genomic_DNA"/>
</dbReference>
<dbReference type="InterPro" id="IPR051309">
    <property type="entry name" value="ABCF_ATPase"/>
</dbReference>
<evidence type="ECO:0000256" key="3">
    <source>
        <dbReference type="ARBA" id="ARBA00022840"/>
    </source>
</evidence>
<reference evidence="6 7" key="1">
    <citation type="journal article" date="2015" name="Genome Announc.">
        <title>Expanding the biotechnology potential of lactobacilli through comparative genomics of 213 strains and associated genera.</title>
        <authorList>
            <person name="Sun Z."/>
            <person name="Harris H.M."/>
            <person name="McCann A."/>
            <person name="Guo C."/>
            <person name="Argimon S."/>
            <person name="Zhang W."/>
            <person name="Yang X."/>
            <person name="Jeffery I.B."/>
            <person name="Cooney J.C."/>
            <person name="Kagawa T.F."/>
            <person name="Liu W."/>
            <person name="Song Y."/>
            <person name="Salvetti E."/>
            <person name="Wrobel A."/>
            <person name="Rasinkangas P."/>
            <person name="Parkhill J."/>
            <person name="Rea M.C."/>
            <person name="O'Sullivan O."/>
            <person name="Ritari J."/>
            <person name="Douillard F.P."/>
            <person name="Paul Ross R."/>
            <person name="Yang R."/>
            <person name="Briner A.E."/>
            <person name="Felis G.E."/>
            <person name="de Vos W.M."/>
            <person name="Barrangou R."/>
            <person name="Klaenhammer T.R."/>
            <person name="Caufield P.W."/>
            <person name="Cui Y."/>
            <person name="Zhang H."/>
            <person name="O'Toole P.W."/>
        </authorList>
    </citation>
    <scope>NUCLEOTIDE SEQUENCE [LARGE SCALE GENOMIC DNA]</scope>
    <source>
        <strain evidence="6 7">DSM 20505</strain>
    </source>
</reference>
<feature type="domain" description="ABC transporter" evidence="5">
    <location>
        <begin position="4"/>
        <end position="264"/>
    </location>
</feature>
<dbReference type="InterPro" id="IPR032781">
    <property type="entry name" value="ABC_tran_Xtn"/>
</dbReference>
<dbReference type="Proteomes" id="UP000051679">
    <property type="component" value="Unassembled WGS sequence"/>
</dbReference>
<dbReference type="InterPro" id="IPR017871">
    <property type="entry name" value="ABC_transporter-like_CS"/>
</dbReference>
<dbReference type="FunFam" id="3.40.50.300:FF:000309">
    <property type="entry name" value="ABC transporter ATP-binding protein"/>
    <property type="match status" value="1"/>
</dbReference>
<dbReference type="OrthoDB" id="9760950at2"/>
<comment type="caution">
    <text evidence="6">The sequence shown here is derived from an EMBL/GenBank/DDBJ whole genome shotgun (WGS) entry which is preliminary data.</text>
</comment>
<dbReference type="SMART" id="SM00382">
    <property type="entry name" value="AAA"/>
    <property type="match status" value="2"/>
</dbReference>
<dbReference type="PATRIC" id="fig|1291052.5.peg.504"/>
<dbReference type="GO" id="GO:0003677">
    <property type="term" value="F:DNA binding"/>
    <property type="evidence" value="ECO:0007669"/>
    <property type="project" value="InterPro"/>
</dbReference>
<dbReference type="PROSITE" id="PS50893">
    <property type="entry name" value="ABC_TRANSPORTER_2"/>
    <property type="match status" value="2"/>
</dbReference>
<evidence type="ECO:0000256" key="2">
    <source>
        <dbReference type="ARBA" id="ARBA00022741"/>
    </source>
</evidence>
<dbReference type="InterPro" id="IPR027417">
    <property type="entry name" value="P-loop_NTPase"/>
</dbReference>
<organism evidence="6 7">
    <name type="scientific">Lacticaseibacillus sharpeae JCM 1186 = DSM 20505</name>
    <dbReference type="NCBI Taxonomy" id="1291052"/>
    <lineage>
        <taxon>Bacteria</taxon>
        <taxon>Bacillati</taxon>
        <taxon>Bacillota</taxon>
        <taxon>Bacilli</taxon>
        <taxon>Lactobacillales</taxon>
        <taxon>Lactobacillaceae</taxon>
        <taxon>Lacticaseibacillus</taxon>
    </lineage>
</organism>
<dbReference type="InterPro" id="IPR003593">
    <property type="entry name" value="AAA+_ATPase"/>
</dbReference>
<protein>
    <submittedName>
        <fullName evidence="6">ABC transporter ATPase</fullName>
    </submittedName>
</protein>
<dbReference type="Pfam" id="PF16326">
    <property type="entry name" value="ABC_tran_CTD"/>
    <property type="match status" value="1"/>
</dbReference>
<name>A0A0R1ZIV1_9LACO</name>
<dbReference type="GO" id="GO:0016887">
    <property type="term" value="F:ATP hydrolysis activity"/>
    <property type="evidence" value="ECO:0007669"/>
    <property type="project" value="InterPro"/>
</dbReference>
<sequence length="642" mass="71541">MILLQAQGVGRAFDGADLFTNISLQIQEGGRVALVGPNGIGKTTLLEILNGDKEPDYGTVSTKKNISIGYLAQNSGLDSDKEIYAEMLDGFSDLRAMEAKLHALEQDLSDPAVLNNEKRYNETLTTYDNMSHEFKERNGYGYEAEIRNVLAGFNFPADRYHDRVATLSGGERSRLALAKMLLQGHDLIILDEPTNHLDIDTLTWLEGYLRAYKGAILIVSHDQYFLDHSVNEVYELSPTGATHYHGNYTEYRKQRAANIDQAWKAYNKQQEEIAKLQDYVDKNLVRASTTKMAQSRRKQLEKMDRLAKPTGEASAHFSFTADHPSGNVVLTVSNATVGYESDEPMAGPIDFELRKGERLAIVGPNGVGKSTLLKSILGKIKFLAGSSKFGANVDPGYYDQDQHNLHETNTVIDEVWNEHKMMPEKDIRSALAAFLLTAEDVDKMVSSLSGGQRARLLLTKLALNHANLLILDEPTNHLDINSKEVLEAALADFDGTVLFVSHDRYFINSLANRVIAIAPTGSTTYLGNWDYYQEKLAEQNAPAETTSDAPAATTSAASQAYQDSKEDQKAKRKLQRQIDDAEAQIDQLTAKHEEIETEMAKPENAARALKLADMQKELEELDQQIAAQEEIWENVSLELEEY</sequence>
<dbReference type="STRING" id="1291052.FC18_GL000493"/>
<feature type="compositionally biased region" description="Low complexity" evidence="4">
    <location>
        <begin position="541"/>
        <end position="562"/>
    </location>
</feature>